<dbReference type="InterPro" id="IPR011008">
    <property type="entry name" value="Dimeric_a/b-barrel"/>
</dbReference>
<evidence type="ECO:0000256" key="1">
    <source>
        <dbReference type="ARBA" id="ARBA00007689"/>
    </source>
</evidence>
<dbReference type="RefSeq" id="WP_184622879.1">
    <property type="nucleotide sequence ID" value="NZ_JACHCC010000002.1"/>
</dbReference>
<reference evidence="4 5" key="1">
    <citation type="submission" date="2020-08" db="EMBL/GenBank/DDBJ databases">
        <title>Genomic Encyclopedia of Type Strains, Phase IV (KMG-V): Genome sequencing to study the core and pangenomes of soil and plant-associated prokaryotes.</title>
        <authorList>
            <person name="Whitman W."/>
        </authorList>
    </citation>
    <scope>NUCLEOTIDE SEQUENCE [LARGE SCALE GENOMIC DNA]</scope>
    <source>
        <strain evidence="4 5">M2T3</strain>
    </source>
</reference>
<evidence type="ECO:0000259" key="3">
    <source>
        <dbReference type="Pfam" id="PF03795"/>
    </source>
</evidence>
<dbReference type="InterPro" id="IPR005545">
    <property type="entry name" value="YCII"/>
</dbReference>
<proteinExistence type="inferred from homology"/>
<dbReference type="Proteomes" id="UP000521017">
    <property type="component" value="Unassembled WGS sequence"/>
</dbReference>
<feature type="domain" description="YCII-related" evidence="3">
    <location>
        <begin position="44"/>
        <end position="130"/>
    </location>
</feature>
<keyword evidence="2" id="KW-0732">Signal</keyword>
<organism evidence="4 5">
    <name type="scientific">Pedobacter cryoconitis</name>
    <dbReference type="NCBI Taxonomy" id="188932"/>
    <lineage>
        <taxon>Bacteria</taxon>
        <taxon>Pseudomonadati</taxon>
        <taxon>Bacteroidota</taxon>
        <taxon>Sphingobacteriia</taxon>
        <taxon>Sphingobacteriales</taxon>
        <taxon>Sphingobacteriaceae</taxon>
        <taxon>Pedobacter</taxon>
    </lineage>
</organism>
<dbReference type="EMBL" id="JACHCC010000002">
    <property type="protein sequence ID" value="MBB6498603.1"/>
    <property type="molecule type" value="Genomic_DNA"/>
</dbReference>
<evidence type="ECO:0000313" key="4">
    <source>
        <dbReference type="EMBL" id="MBB6498603.1"/>
    </source>
</evidence>
<gene>
    <name evidence="4" type="ORF">HDF25_000740</name>
</gene>
<dbReference type="Pfam" id="PF03795">
    <property type="entry name" value="YCII"/>
    <property type="match status" value="1"/>
</dbReference>
<dbReference type="AlphaFoldDB" id="A0A7X0MIM9"/>
<name>A0A7X0MIM9_9SPHI</name>
<dbReference type="Gene3D" id="3.30.70.1060">
    <property type="entry name" value="Dimeric alpha+beta barrel"/>
    <property type="match status" value="1"/>
</dbReference>
<comment type="caution">
    <text evidence="4">The sequence shown here is derived from an EMBL/GenBank/DDBJ whole genome shotgun (WGS) entry which is preliminary data.</text>
</comment>
<feature type="signal peptide" evidence="2">
    <location>
        <begin position="1"/>
        <end position="18"/>
    </location>
</feature>
<evidence type="ECO:0000256" key="2">
    <source>
        <dbReference type="SAM" id="SignalP"/>
    </source>
</evidence>
<dbReference type="SUPFAM" id="SSF54909">
    <property type="entry name" value="Dimeric alpha+beta barrel"/>
    <property type="match status" value="1"/>
</dbReference>
<sequence length="134" mass="14611">MKYFFTIGICLLTFSLFAQQKQNQFILIIRSKNKINAPAATIQANIRHWQEFMGDLGKSGKIAGGYRPVTEGVTLSGAAKTVKSEAYTANGEVISSFLIINAADLNEAKQIAAKCPVFELEGSVEIRPVQQTAN</sequence>
<comment type="similarity">
    <text evidence="1">Belongs to the YciI family.</text>
</comment>
<feature type="chain" id="PRO_5030837656" description="YCII-related domain-containing protein" evidence="2">
    <location>
        <begin position="19"/>
        <end position="134"/>
    </location>
</feature>
<evidence type="ECO:0000313" key="5">
    <source>
        <dbReference type="Proteomes" id="UP000521017"/>
    </source>
</evidence>
<protein>
    <recommendedName>
        <fullName evidence="3">YCII-related domain-containing protein</fullName>
    </recommendedName>
</protein>
<accession>A0A7X0MIM9</accession>